<comment type="caution">
    <text evidence="19">The sequence shown here is derived from an EMBL/GenBank/DDBJ whole genome shotgun (WGS) entry which is preliminary data.</text>
</comment>
<evidence type="ECO:0000256" key="1">
    <source>
        <dbReference type="ARBA" id="ARBA00004571"/>
    </source>
</evidence>
<dbReference type="RefSeq" id="WP_106137623.1">
    <property type="nucleotide sequence ID" value="NZ_PVTE01000007.1"/>
</dbReference>
<keyword evidence="6 14" id="KW-0812">Transmembrane</keyword>
<dbReference type="CDD" id="cd01347">
    <property type="entry name" value="ligand_gated_channel"/>
    <property type="match status" value="1"/>
</dbReference>
<dbReference type="InterPro" id="IPR010105">
    <property type="entry name" value="TonB_sidphr_rcpt"/>
</dbReference>
<name>A0A2T0T2S8_9BACT</name>
<dbReference type="Gene3D" id="2.170.130.10">
    <property type="entry name" value="TonB-dependent receptor, plug domain"/>
    <property type="match status" value="1"/>
</dbReference>
<reference evidence="19 20" key="1">
    <citation type="submission" date="2018-03" db="EMBL/GenBank/DDBJ databases">
        <title>Genomic Encyclopedia of Archaeal and Bacterial Type Strains, Phase II (KMG-II): from individual species to whole genera.</title>
        <authorList>
            <person name="Goeker M."/>
        </authorList>
    </citation>
    <scope>NUCLEOTIDE SEQUENCE [LARGE SCALE GENOMIC DNA]</scope>
    <source>
        <strain evidence="19 20">DSM 28354</strain>
    </source>
</reference>
<proteinExistence type="inferred from homology"/>
<dbReference type="GO" id="GO:0038023">
    <property type="term" value="F:signaling receptor activity"/>
    <property type="evidence" value="ECO:0007669"/>
    <property type="project" value="InterPro"/>
</dbReference>
<dbReference type="PANTHER" id="PTHR32552:SF68">
    <property type="entry name" value="FERRICHROME OUTER MEMBRANE TRANSPORTER_PHAGE RECEPTOR"/>
    <property type="match status" value="1"/>
</dbReference>
<dbReference type="Pfam" id="PF00593">
    <property type="entry name" value="TonB_dep_Rec_b-barrel"/>
    <property type="match status" value="1"/>
</dbReference>
<comment type="subcellular location">
    <subcellularLocation>
        <location evidence="1 14">Cell outer membrane</location>
        <topology evidence="1 14">Multi-pass membrane protein</topology>
    </subcellularLocation>
</comment>
<dbReference type="OrthoDB" id="9758472at2"/>
<keyword evidence="5" id="KW-0410">Iron transport</keyword>
<feature type="signal peptide" evidence="16">
    <location>
        <begin position="1"/>
        <end position="24"/>
    </location>
</feature>
<evidence type="ECO:0000256" key="3">
    <source>
        <dbReference type="ARBA" id="ARBA00022448"/>
    </source>
</evidence>
<sequence length="807" mass="86722">MKALFTTTCYTAILILILTTATLAQTTGIVRGIVKTSDGSPASYVTVSLVESKKGTTTTEDGTFTLSSVTPGTYTLRITFVGLQPQTKTVTVSAGQTTTINFILSENASQLDEVEVTGQTKGVTIGKAGLAPLDVPQMTGVVSNIVIENQQISRLGDALRNVSGVSLTQQRQGVSETISARGYSIGVGGGSGSIFKNGILTNTSGYPEASTLESVEVLKGASSLLYGNVSGGLIVNMVTKKPRYDWGGDVSMRVGSFGLYKPIVDLYGPLTKNLAFRVIGTYEKSNSYRDIVKTDRLYVNPSLLYKFSQKTTLLVEGDYLNAKLTPDFGVGAVIVNTVSQIPSDIPRSRFINVAWAYNNMKQGSASATLTHQFNDRWKVNVIAGGQQTDIDSYGAGVPNSVAANGTWNRSLSRGLTSERNSTLQANLTGRFNTGSIGHQLLFGADRVGVTTTSNSFSIISGGKAVTTYDQINILNPLGAERTDIPEATAYARTTSPSVRTGIYVQDLIALSNKVKVLGGVRWSSQKTVQTTIRDLATGAETRGATADKVDQAFSPKVALIYQPLQTTSFFASYANNFVINSGIDVNGQVLAPSIVDQYEAGVKNEFFSGRLTANLGVYRIRNSNLAQMALFAADGTPNANTNVRELTGQTTSDGLEVDITGTLSRNAYFIVGYGYNYMRYTKTSDAKGSYLEGERLTNNPAHTGNATLFYTFDQPGLRGLKVGASAFYTGARFGGYNNTKGQTQTDRRIPLSAFTTLDLTAGYSWKNVTLLAKLSNITNELNYLIHDNYSINPIPPRQYTATLSYKF</sequence>
<dbReference type="SUPFAM" id="SSF56935">
    <property type="entry name" value="Porins"/>
    <property type="match status" value="1"/>
</dbReference>
<evidence type="ECO:0000259" key="17">
    <source>
        <dbReference type="Pfam" id="PF00593"/>
    </source>
</evidence>
<evidence type="ECO:0000256" key="13">
    <source>
        <dbReference type="ARBA" id="ARBA00023237"/>
    </source>
</evidence>
<dbReference type="Proteomes" id="UP000238375">
    <property type="component" value="Unassembled WGS sequence"/>
</dbReference>
<comment type="similarity">
    <text evidence="2 14 15">Belongs to the TonB-dependent receptor family.</text>
</comment>
<evidence type="ECO:0000313" key="20">
    <source>
        <dbReference type="Proteomes" id="UP000238375"/>
    </source>
</evidence>
<evidence type="ECO:0000256" key="9">
    <source>
        <dbReference type="ARBA" id="ARBA00023065"/>
    </source>
</evidence>
<keyword evidence="9" id="KW-0406">Ion transport</keyword>
<dbReference type="Gene3D" id="2.40.170.20">
    <property type="entry name" value="TonB-dependent receptor, beta-barrel domain"/>
    <property type="match status" value="1"/>
</dbReference>
<protein>
    <submittedName>
        <fullName evidence="19">Iron complex outermembrane receptor protein</fullName>
    </submittedName>
</protein>
<evidence type="ECO:0000256" key="6">
    <source>
        <dbReference type="ARBA" id="ARBA00022692"/>
    </source>
</evidence>
<evidence type="ECO:0000259" key="18">
    <source>
        <dbReference type="Pfam" id="PF07715"/>
    </source>
</evidence>
<dbReference type="GO" id="GO:0015891">
    <property type="term" value="P:siderophore transport"/>
    <property type="evidence" value="ECO:0007669"/>
    <property type="project" value="InterPro"/>
</dbReference>
<evidence type="ECO:0000256" key="10">
    <source>
        <dbReference type="ARBA" id="ARBA00023077"/>
    </source>
</evidence>
<evidence type="ECO:0000256" key="16">
    <source>
        <dbReference type="SAM" id="SignalP"/>
    </source>
</evidence>
<dbReference type="PANTHER" id="PTHR32552">
    <property type="entry name" value="FERRICHROME IRON RECEPTOR-RELATED"/>
    <property type="match status" value="1"/>
</dbReference>
<keyword evidence="13 14" id="KW-0998">Cell outer membrane</keyword>
<evidence type="ECO:0000256" key="8">
    <source>
        <dbReference type="ARBA" id="ARBA00023004"/>
    </source>
</evidence>
<evidence type="ECO:0000256" key="14">
    <source>
        <dbReference type="PROSITE-ProRule" id="PRU01360"/>
    </source>
</evidence>
<dbReference type="NCBIfam" id="TIGR01783">
    <property type="entry name" value="TonB-siderophor"/>
    <property type="match status" value="1"/>
</dbReference>
<dbReference type="Pfam" id="PF13715">
    <property type="entry name" value="CarbopepD_reg_2"/>
    <property type="match status" value="1"/>
</dbReference>
<evidence type="ECO:0000256" key="12">
    <source>
        <dbReference type="ARBA" id="ARBA00023170"/>
    </source>
</evidence>
<feature type="domain" description="TonB-dependent receptor plug" evidence="18">
    <location>
        <begin position="133"/>
        <end position="230"/>
    </location>
</feature>
<dbReference type="GO" id="GO:0015344">
    <property type="term" value="F:siderophore uptake transmembrane transporter activity"/>
    <property type="evidence" value="ECO:0007669"/>
    <property type="project" value="TreeGrafter"/>
</dbReference>
<feature type="chain" id="PRO_5015634177" evidence="16">
    <location>
        <begin position="25"/>
        <end position="807"/>
    </location>
</feature>
<evidence type="ECO:0000256" key="2">
    <source>
        <dbReference type="ARBA" id="ARBA00009810"/>
    </source>
</evidence>
<keyword evidence="8" id="KW-0408">Iron</keyword>
<dbReference type="PROSITE" id="PS52016">
    <property type="entry name" value="TONB_DEPENDENT_REC_3"/>
    <property type="match status" value="1"/>
</dbReference>
<evidence type="ECO:0000256" key="11">
    <source>
        <dbReference type="ARBA" id="ARBA00023136"/>
    </source>
</evidence>
<dbReference type="InterPro" id="IPR000531">
    <property type="entry name" value="Beta-barrel_TonB"/>
</dbReference>
<gene>
    <name evidence="19" type="ORF">CLV58_10782</name>
</gene>
<dbReference type="InterPro" id="IPR012910">
    <property type="entry name" value="Plug_dom"/>
</dbReference>
<keyword evidence="7 16" id="KW-0732">Signal</keyword>
<evidence type="ECO:0000256" key="7">
    <source>
        <dbReference type="ARBA" id="ARBA00022729"/>
    </source>
</evidence>
<dbReference type="InterPro" id="IPR013784">
    <property type="entry name" value="Carb-bd-like_fold"/>
</dbReference>
<keyword evidence="12 19" id="KW-0675">Receptor</keyword>
<dbReference type="Pfam" id="PF07715">
    <property type="entry name" value="Plug"/>
    <property type="match status" value="1"/>
</dbReference>
<organism evidence="19 20">
    <name type="scientific">Spirosoma oryzae</name>
    <dbReference type="NCBI Taxonomy" id="1469603"/>
    <lineage>
        <taxon>Bacteria</taxon>
        <taxon>Pseudomonadati</taxon>
        <taxon>Bacteroidota</taxon>
        <taxon>Cytophagia</taxon>
        <taxon>Cytophagales</taxon>
        <taxon>Cytophagaceae</taxon>
        <taxon>Spirosoma</taxon>
    </lineage>
</organism>
<dbReference type="InterPro" id="IPR036942">
    <property type="entry name" value="Beta-barrel_TonB_sf"/>
</dbReference>
<dbReference type="SUPFAM" id="SSF49452">
    <property type="entry name" value="Starch-binding domain-like"/>
    <property type="match status" value="1"/>
</dbReference>
<dbReference type="AlphaFoldDB" id="A0A2T0T2S8"/>
<feature type="domain" description="TonB-dependent receptor-like beta-barrel" evidence="17">
    <location>
        <begin position="308"/>
        <end position="777"/>
    </location>
</feature>
<evidence type="ECO:0000256" key="15">
    <source>
        <dbReference type="RuleBase" id="RU003357"/>
    </source>
</evidence>
<evidence type="ECO:0000313" key="19">
    <source>
        <dbReference type="EMBL" id="PRY39988.1"/>
    </source>
</evidence>
<evidence type="ECO:0000256" key="5">
    <source>
        <dbReference type="ARBA" id="ARBA00022496"/>
    </source>
</evidence>
<keyword evidence="3 14" id="KW-0813">Transport</keyword>
<dbReference type="InterPro" id="IPR039426">
    <property type="entry name" value="TonB-dep_rcpt-like"/>
</dbReference>
<evidence type="ECO:0000256" key="4">
    <source>
        <dbReference type="ARBA" id="ARBA00022452"/>
    </source>
</evidence>
<dbReference type="Gene3D" id="2.60.40.1120">
    <property type="entry name" value="Carboxypeptidase-like, regulatory domain"/>
    <property type="match status" value="1"/>
</dbReference>
<dbReference type="GO" id="GO:0009279">
    <property type="term" value="C:cell outer membrane"/>
    <property type="evidence" value="ECO:0007669"/>
    <property type="project" value="UniProtKB-SubCell"/>
</dbReference>
<keyword evidence="11 14" id="KW-0472">Membrane</keyword>
<keyword evidence="20" id="KW-1185">Reference proteome</keyword>
<dbReference type="GO" id="GO:0030246">
    <property type="term" value="F:carbohydrate binding"/>
    <property type="evidence" value="ECO:0007669"/>
    <property type="project" value="InterPro"/>
</dbReference>
<accession>A0A2T0T2S8</accession>
<keyword evidence="4 14" id="KW-1134">Transmembrane beta strand</keyword>
<dbReference type="InterPro" id="IPR037066">
    <property type="entry name" value="Plug_dom_sf"/>
</dbReference>
<keyword evidence="10 15" id="KW-0798">TonB box</keyword>
<dbReference type="EMBL" id="PVTE01000007">
    <property type="protein sequence ID" value="PRY39988.1"/>
    <property type="molecule type" value="Genomic_DNA"/>
</dbReference>